<evidence type="ECO:0000259" key="2">
    <source>
        <dbReference type="Pfam" id="PF14090"/>
    </source>
</evidence>
<dbReference type="RefSeq" id="WP_012436270.1">
    <property type="nucleotide sequence ID" value="NZ_CATWDO010000014.1"/>
</dbReference>
<dbReference type="EMBL" id="CATZAZ010000013">
    <property type="protein sequence ID" value="CAJ0805735.1"/>
    <property type="molecule type" value="Genomic_DNA"/>
</dbReference>
<organism evidence="3 5">
    <name type="scientific">Ralstonia thomasii</name>
    <dbReference type="NCBI Taxonomy" id="3058596"/>
    <lineage>
        <taxon>Bacteria</taxon>
        <taxon>Pseudomonadati</taxon>
        <taxon>Pseudomonadota</taxon>
        <taxon>Betaproteobacteria</taxon>
        <taxon>Burkholderiales</taxon>
        <taxon>Burkholderiaceae</taxon>
        <taxon>Ralstonia</taxon>
    </lineage>
</organism>
<dbReference type="AlphaFoldDB" id="A0AAD2BSI5"/>
<feature type="compositionally biased region" description="Polar residues" evidence="1">
    <location>
        <begin position="11"/>
        <end position="20"/>
    </location>
</feature>
<dbReference type="Proteomes" id="UP001189773">
    <property type="component" value="Unassembled WGS sequence"/>
</dbReference>
<comment type="caution">
    <text evidence="3">The sequence shown here is derived from an EMBL/GenBank/DDBJ whole genome shotgun (WGS) entry which is preliminary data.</text>
</comment>
<protein>
    <recommendedName>
        <fullName evidence="2">Winged helix-turn-helix domain-containing protein</fullName>
    </recommendedName>
</protein>
<keyword evidence="6" id="KW-1185">Reference proteome</keyword>
<dbReference type="EMBL" id="CATZAR010000024">
    <property type="protein sequence ID" value="CAJ0807305.1"/>
    <property type="molecule type" value="Genomic_DNA"/>
</dbReference>
<evidence type="ECO:0000313" key="6">
    <source>
        <dbReference type="Proteomes" id="UP001189773"/>
    </source>
</evidence>
<dbReference type="Pfam" id="PF14090">
    <property type="entry name" value="HTH_39"/>
    <property type="match status" value="1"/>
</dbReference>
<dbReference type="Proteomes" id="UP001189756">
    <property type="component" value="Unassembled WGS sequence"/>
</dbReference>
<accession>A0AAD2BSI5</accession>
<evidence type="ECO:0000313" key="4">
    <source>
        <dbReference type="EMBL" id="CAJ0807305.1"/>
    </source>
</evidence>
<sequence length="111" mass="12218">MTTKNGKGRNSCKSATQKTTDVNDRDMSVAAQCKRVLEYLKSDGQTTYSLRAKGISHPAQRVKELVRLGYSICSDRVIAVDSDGFSHANVARYCLMDREPDLVDLMEAASA</sequence>
<feature type="domain" description="Winged helix-turn-helix" evidence="2">
    <location>
        <begin position="32"/>
        <end position="97"/>
    </location>
</feature>
<evidence type="ECO:0000313" key="5">
    <source>
        <dbReference type="Proteomes" id="UP001189756"/>
    </source>
</evidence>
<feature type="region of interest" description="Disordered" evidence="1">
    <location>
        <begin position="1"/>
        <end position="23"/>
    </location>
</feature>
<evidence type="ECO:0000313" key="3">
    <source>
        <dbReference type="EMBL" id="CAJ0805735.1"/>
    </source>
</evidence>
<name>A0AAD2BSI5_9RALS</name>
<evidence type="ECO:0000256" key="1">
    <source>
        <dbReference type="SAM" id="MobiDB-lite"/>
    </source>
</evidence>
<gene>
    <name evidence="4" type="ORF">LMG18095_04578</name>
    <name evidence="3" type="ORF">R77560_04301</name>
</gene>
<reference evidence="3 6" key="1">
    <citation type="submission" date="2023-07" db="EMBL/GenBank/DDBJ databases">
        <authorList>
            <person name="Peeters C."/>
        </authorList>
    </citation>
    <scope>NUCLEOTIDE SEQUENCE</scope>
    <source>
        <strain evidence="4 6">LMG 18095</strain>
        <strain evidence="3">R-77560</strain>
    </source>
</reference>
<dbReference type="InterPro" id="IPR055245">
    <property type="entry name" value="HTH_proteobacteria"/>
</dbReference>
<proteinExistence type="predicted"/>